<evidence type="ECO:0000256" key="1">
    <source>
        <dbReference type="ARBA" id="ARBA00001966"/>
    </source>
</evidence>
<dbReference type="InterPro" id="IPR013785">
    <property type="entry name" value="Aldolase_TIM"/>
</dbReference>
<keyword evidence="2" id="KW-0004">4Fe-4S</keyword>
<evidence type="ECO:0000313" key="9">
    <source>
        <dbReference type="Proteomes" id="UP000030321"/>
    </source>
</evidence>
<dbReference type="InterPro" id="IPR007197">
    <property type="entry name" value="rSAM"/>
</dbReference>
<evidence type="ECO:0000256" key="5">
    <source>
        <dbReference type="ARBA" id="ARBA00023004"/>
    </source>
</evidence>
<sequence length="268" mass="29860">MTARQDYFCSVYGPVASWRFGSSLGIDPIGLVSTCSFNCAYCQLGEIEQKTEQRKIFITSEQISRDLRAFAPWEVDIVTLSGSGEPTLALNLGEILATVKEMTRRPVAVLTNSTLLGDARVRQDLSKADIVAAKIDAVSEAQWRRVNRPVPGLDWQILWSGLRQFRQEWSGKLAIQTMVLASWSPQEQDQYIDLMQQLQPDEIQLNTPTRPRARQRQLETRGNNPLTAADGMQILKPVNAEILAIWAQKMATATGITVRCVPLTATGL</sequence>
<evidence type="ECO:0000313" key="8">
    <source>
        <dbReference type="EMBL" id="GAL91358.1"/>
    </source>
</evidence>
<dbReference type="SUPFAM" id="SSF102114">
    <property type="entry name" value="Radical SAM enzymes"/>
    <property type="match status" value="1"/>
</dbReference>
<dbReference type="RefSeq" id="WP_045356270.1">
    <property type="nucleotide sequence ID" value="NZ_BBPA01000002.1"/>
</dbReference>
<protein>
    <submittedName>
        <fullName evidence="8">Serine phosphatase RsbU, regulator of sigma subunit</fullName>
    </submittedName>
</protein>
<evidence type="ECO:0000256" key="6">
    <source>
        <dbReference type="ARBA" id="ARBA00023014"/>
    </source>
</evidence>
<dbReference type="GO" id="GO:0051539">
    <property type="term" value="F:4 iron, 4 sulfur cluster binding"/>
    <property type="evidence" value="ECO:0007669"/>
    <property type="project" value="UniProtKB-KW"/>
</dbReference>
<comment type="cofactor">
    <cofactor evidence="1">
        <name>[4Fe-4S] cluster</name>
        <dbReference type="ChEBI" id="CHEBI:49883"/>
    </cofactor>
</comment>
<dbReference type="InterPro" id="IPR058240">
    <property type="entry name" value="rSAM_sf"/>
</dbReference>
<keyword evidence="4" id="KW-0479">Metal-binding</keyword>
<evidence type="ECO:0000259" key="7">
    <source>
        <dbReference type="PROSITE" id="PS51918"/>
    </source>
</evidence>
<dbReference type="Pfam" id="PF04055">
    <property type="entry name" value="Radical_SAM"/>
    <property type="match status" value="1"/>
</dbReference>
<dbReference type="GO" id="GO:0046872">
    <property type="term" value="F:metal ion binding"/>
    <property type="evidence" value="ECO:0007669"/>
    <property type="project" value="UniProtKB-KW"/>
</dbReference>
<keyword evidence="6" id="KW-0411">Iron-sulfur</keyword>
<evidence type="ECO:0000256" key="4">
    <source>
        <dbReference type="ARBA" id="ARBA00022723"/>
    </source>
</evidence>
<dbReference type="EMBL" id="BBPA01000002">
    <property type="protein sequence ID" value="GAL91358.1"/>
    <property type="molecule type" value="Genomic_DNA"/>
</dbReference>
<name>A0A0A1VPF4_MICAE</name>
<evidence type="ECO:0000256" key="2">
    <source>
        <dbReference type="ARBA" id="ARBA00022485"/>
    </source>
</evidence>
<accession>A0A0A1VPF4</accession>
<dbReference type="Proteomes" id="UP000030321">
    <property type="component" value="Unassembled WGS sequence"/>
</dbReference>
<dbReference type="CDD" id="cd01335">
    <property type="entry name" value="Radical_SAM"/>
    <property type="match status" value="1"/>
</dbReference>
<proteinExistence type="predicted"/>
<comment type="caution">
    <text evidence="8">The sequence shown here is derived from an EMBL/GenBank/DDBJ whole genome shotgun (WGS) entry which is preliminary data.</text>
</comment>
<feature type="domain" description="Radical SAM core" evidence="7">
    <location>
        <begin position="19"/>
        <end position="241"/>
    </location>
</feature>
<keyword evidence="5" id="KW-0408">Iron</keyword>
<dbReference type="SFLD" id="SFLDS00029">
    <property type="entry name" value="Radical_SAM"/>
    <property type="match status" value="1"/>
</dbReference>
<dbReference type="AlphaFoldDB" id="A0A0A1VPF4"/>
<keyword evidence="3" id="KW-0949">S-adenosyl-L-methionine</keyword>
<dbReference type="PROSITE" id="PS51918">
    <property type="entry name" value="RADICAL_SAM"/>
    <property type="match status" value="1"/>
</dbReference>
<dbReference type="SFLD" id="SFLDG01083">
    <property type="entry name" value="Uncharacterised_Radical_SAM_Su"/>
    <property type="match status" value="1"/>
</dbReference>
<reference evidence="9" key="1">
    <citation type="journal article" date="2015" name="Genome">
        <title>Whole Genome Sequence of the Non-Microcystin-Producing Microcystis aeruginosa Strain NIES-44.</title>
        <authorList>
            <person name="Okano K."/>
            <person name="Miyata N."/>
            <person name="Ozaki Y."/>
        </authorList>
    </citation>
    <scope>NUCLEOTIDE SEQUENCE [LARGE SCALE GENOMIC DNA]</scope>
    <source>
        <strain evidence="9">NIES-44</strain>
    </source>
</reference>
<dbReference type="InterPro" id="IPR040084">
    <property type="entry name" value="GTPase_Obg"/>
</dbReference>
<evidence type="ECO:0000256" key="3">
    <source>
        <dbReference type="ARBA" id="ARBA00022691"/>
    </source>
</evidence>
<dbReference type="PANTHER" id="PTHR43787:SF11">
    <property type="entry name" value="UPF0026 PROTEIN SLR1464"/>
    <property type="match status" value="1"/>
</dbReference>
<dbReference type="PANTHER" id="PTHR43787">
    <property type="entry name" value="FEMO COFACTOR BIOSYNTHESIS PROTEIN NIFB-RELATED"/>
    <property type="match status" value="1"/>
</dbReference>
<gene>
    <name evidence="8" type="ORF">N44_00727</name>
</gene>
<dbReference type="GO" id="GO:0003824">
    <property type="term" value="F:catalytic activity"/>
    <property type="evidence" value="ECO:0007669"/>
    <property type="project" value="InterPro"/>
</dbReference>
<organism evidence="8 9">
    <name type="scientific">Microcystis aeruginosa NIES-44</name>
    <dbReference type="NCBI Taxonomy" id="449439"/>
    <lineage>
        <taxon>Bacteria</taxon>
        <taxon>Bacillati</taxon>
        <taxon>Cyanobacteriota</taxon>
        <taxon>Cyanophyceae</taxon>
        <taxon>Oscillatoriophycideae</taxon>
        <taxon>Chroococcales</taxon>
        <taxon>Microcystaceae</taxon>
        <taxon>Microcystis</taxon>
    </lineage>
</organism>
<dbReference type="Gene3D" id="3.20.20.70">
    <property type="entry name" value="Aldolase class I"/>
    <property type="match status" value="1"/>
</dbReference>